<proteinExistence type="predicted"/>
<dbReference type="GO" id="GO:0003824">
    <property type="term" value="F:catalytic activity"/>
    <property type="evidence" value="ECO:0007669"/>
    <property type="project" value="UniProtKB-ARBA"/>
</dbReference>
<evidence type="ECO:0000313" key="3">
    <source>
        <dbReference type="Proteomes" id="UP001519460"/>
    </source>
</evidence>
<dbReference type="EMBL" id="JACVVK020000533">
    <property type="protein sequence ID" value="KAK7467901.1"/>
    <property type="molecule type" value="Genomic_DNA"/>
</dbReference>
<organism evidence="2 3">
    <name type="scientific">Batillaria attramentaria</name>
    <dbReference type="NCBI Taxonomy" id="370345"/>
    <lineage>
        <taxon>Eukaryota</taxon>
        <taxon>Metazoa</taxon>
        <taxon>Spiralia</taxon>
        <taxon>Lophotrochozoa</taxon>
        <taxon>Mollusca</taxon>
        <taxon>Gastropoda</taxon>
        <taxon>Caenogastropoda</taxon>
        <taxon>Sorbeoconcha</taxon>
        <taxon>Cerithioidea</taxon>
        <taxon>Batillariidae</taxon>
        <taxon>Batillaria</taxon>
    </lineage>
</organism>
<dbReference type="InterPro" id="IPR036291">
    <property type="entry name" value="NAD(P)-bd_dom_sf"/>
</dbReference>
<gene>
    <name evidence="2" type="ORF">BaRGS_00036876</name>
</gene>
<accession>A0ABD0JAK1</accession>
<dbReference type="Pfam" id="PF13460">
    <property type="entry name" value="NAD_binding_10"/>
    <property type="match status" value="1"/>
</dbReference>
<dbReference type="AlphaFoldDB" id="A0ABD0JAK1"/>
<dbReference type="Proteomes" id="UP001519460">
    <property type="component" value="Unassembled WGS sequence"/>
</dbReference>
<reference evidence="2 3" key="1">
    <citation type="journal article" date="2023" name="Sci. Data">
        <title>Genome assembly of the Korean intertidal mud-creeper Batillaria attramentaria.</title>
        <authorList>
            <person name="Patra A.K."/>
            <person name="Ho P.T."/>
            <person name="Jun S."/>
            <person name="Lee S.J."/>
            <person name="Kim Y."/>
            <person name="Won Y.J."/>
        </authorList>
    </citation>
    <scope>NUCLEOTIDE SEQUENCE [LARGE SCALE GENOMIC DNA]</scope>
    <source>
        <strain evidence="2">Wonlab-2016</strain>
    </source>
</reference>
<keyword evidence="3" id="KW-1185">Reference proteome</keyword>
<dbReference type="InterPro" id="IPR016040">
    <property type="entry name" value="NAD(P)-bd_dom"/>
</dbReference>
<name>A0ABD0JAK1_9CAEN</name>
<dbReference type="Gene3D" id="3.40.50.720">
    <property type="entry name" value="NAD(P)-binding Rossmann-like Domain"/>
    <property type="match status" value="1"/>
</dbReference>
<evidence type="ECO:0000313" key="2">
    <source>
        <dbReference type="EMBL" id="KAK7467901.1"/>
    </source>
</evidence>
<dbReference type="SUPFAM" id="SSF51735">
    <property type="entry name" value="NAD(P)-binding Rossmann-fold domains"/>
    <property type="match status" value="1"/>
</dbReference>
<protein>
    <recommendedName>
        <fullName evidence="1">NAD(P)-binding domain-containing protein</fullName>
    </recommendedName>
</protein>
<evidence type="ECO:0000259" key="1">
    <source>
        <dbReference type="Pfam" id="PF13460"/>
    </source>
</evidence>
<feature type="domain" description="NAD(P)-binding" evidence="1">
    <location>
        <begin position="24"/>
        <end position="95"/>
    </location>
</feature>
<sequence length="139" mass="14864">MYTSTFVSADLRSGSFGAGSGTDTAKRNSMSVQKVDLSKEEDLAAAIKGVDAVMSCLGFGQNRGMCTPCTLYTDTIVVVTNAMRLVCISAWGSKGKEVRTCESQLVQNAAYLMSRGDVAKFMLMSLATDKYDRKTGGND</sequence>
<comment type="caution">
    <text evidence="2">The sequence shown here is derived from an EMBL/GenBank/DDBJ whole genome shotgun (WGS) entry which is preliminary data.</text>
</comment>